<evidence type="ECO:0000259" key="3">
    <source>
        <dbReference type="PROSITE" id="PS50887"/>
    </source>
</evidence>
<dbReference type="OrthoDB" id="6134624at2"/>
<proteinExistence type="predicted"/>
<reference evidence="4 5" key="1">
    <citation type="submission" date="2019-01" db="EMBL/GenBank/DDBJ databases">
        <title>Complete genome of a denitifying bacterium Halomons sp. BC-M4-5.</title>
        <authorList>
            <person name="Wang L."/>
            <person name="Shao Z."/>
        </authorList>
    </citation>
    <scope>NUCLEOTIDE SEQUENCE [LARGE SCALE GENOMIC DNA]</scope>
    <source>
        <strain evidence="4 5">BC-M4-5</strain>
    </source>
</reference>
<evidence type="ECO:0000256" key="2">
    <source>
        <dbReference type="ARBA" id="ARBA00012528"/>
    </source>
</evidence>
<dbReference type="PANTHER" id="PTHR45138:SF24">
    <property type="entry name" value="DIGUANYLATE CYCLASE DGCC-RELATED"/>
    <property type="match status" value="1"/>
</dbReference>
<dbReference type="GO" id="GO:1902201">
    <property type="term" value="P:negative regulation of bacterial-type flagellum-dependent cell motility"/>
    <property type="evidence" value="ECO:0007669"/>
    <property type="project" value="TreeGrafter"/>
</dbReference>
<dbReference type="GO" id="GO:0043709">
    <property type="term" value="P:cell adhesion involved in single-species biofilm formation"/>
    <property type="evidence" value="ECO:0007669"/>
    <property type="project" value="TreeGrafter"/>
</dbReference>
<dbReference type="GO" id="GO:0052621">
    <property type="term" value="F:diguanylate cyclase activity"/>
    <property type="evidence" value="ECO:0007669"/>
    <property type="project" value="UniProtKB-EC"/>
</dbReference>
<dbReference type="InterPro" id="IPR050469">
    <property type="entry name" value="Diguanylate_Cyclase"/>
</dbReference>
<dbReference type="PROSITE" id="PS50887">
    <property type="entry name" value="GGDEF"/>
    <property type="match status" value="1"/>
</dbReference>
<dbReference type="InterPro" id="IPR000160">
    <property type="entry name" value="GGDEF_dom"/>
</dbReference>
<dbReference type="Proteomes" id="UP000464013">
    <property type="component" value="Chromosome"/>
</dbReference>
<dbReference type="SMART" id="SM00267">
    <property type="entry name" value="GGDEF"/>
    <property type="match status" value="1"/>
</dbReference>
<evidence type="ECO:0000313" key="4">
    <source>
        <dbReference type="EMBL" id="QHC51415.1"/>
    </source>
</evidence>
<dbReference type="Pfam" id="PF00990">
    <property type="entry name" value="GGDEF"/>
    <property type="match status" value="1"/>
</dbReference>
<protein>
    <recommendedName>
        <fullName evidence="2">diguanylate cyclase</fullName>
        <ecNumber evidence="2">2.7.7.65</ecNumber>
    </recommendedName>
</protein>
<evidence type="ECO:0000313" key="5">
    <source>
        <dbReference type="Proteomes" id="UP000464013"/>
    </source>
</evidence>
<dbReference type="GO" id="GO:0005886">
    <property type="term" value="C:plasma membrane"/>
    <property type="evidence" value="ECO:0007669"/>
    <property type="project" value="TreeGrafter"/>
</dbReference>
<evidence type="ECO:0000256" key="1">
    <source>
        <dbReference type="ARBA" id="ARBA00001946"/>
    </source>
</evidence>
<dbReference type="AlphaFoldDB" id="A0A6I6SU68"/>
<feature type="domain" description="GGDEF" evidence="3">
    <location>
        <begin position="281"/>
        <end position="410"/>
    </location>
</feature>
<dbReference type="Gene3D" id="3.30.70.270">
    <property type="match status" value="1"/>
</dbReference>
<dbReference type="KEGG" id="htx:EKK97_19980"/>
<dbReference type="EMBL" id="CP035042">
    <property type="protein sequence ID" value="QHC51415.1"/>
    <property type="molecule type" value="Genomic_DNA"/>
</dbReference>
<dbReference type="CDD" id="cd01949">
    <property type="entry name" value="GGDEF"/>
    <property type="match status" value="1"/>
</dbReference>
<comment type="cofactor">
    <cofactor evidence="1">
        <name>Mg(2+)</name>
        <dbReference type="ChEBI" id="CHEBI:18420"/>
    </cofactor>
</comment>
<organism evidence="4 5">
    <name type="scientific">Billgrantia tianxiuensis</name>
    <dbReference type="NCBI Taxonomy" id="2497861"/>
    <lineage>
        <taxon>Bacteria</taxon>
        <taxon>Pseudomonadati</taxon>
        <taxon>Pseudomonadota</taxon>
        <taxon>Gammaproteobacteria</taxon>
        <taxon>Oceanospirillales</taxon>
        <taxon>Halomonadaceae</taxon>
        <taxon>Billgrantia</taxon>
    </lineage>
</organism>
<sequence length="412" mass="45275">MLGADTVTALARALARGSPGITALFGRGNGTSQRLYLSLHATGRHVILEVEPQQEEAGHDLPGLGYTWGTRIARASSTSELYAQLLQALQVLTGFESCTLLGHDNDGRDPHLEQQGIPIESFPCTVDRSARVPLMLIDGQAKPAELVGSPGSLPDLSGCPLCLPPPKLRDWLSGRQARAALILDLYEATPGRSLVVCRDRQPRHLAPPLRHLLLQLTQVATLRRALLHEKQQTQHRYRLLHERNTRLQRLAYTDPLTQVANRHRIEQVLETELAAASRNGSPLAVLLFDVDRFKSINDAYGHEVGDRVLHRVAQEAQSHLRNSDYLGRWGGEEFIAVVPGCDLTQAQELAWRVCRALAQSPIEPVGQVTASFGVAACQSGDSCRRLVRRADLAMYRAKRAGRACVRTPEIGA</sequence>
<dbReference type="InterPro" id="IPR043128">
    <property type="entry name" value="Rev_trsase/Diguanyl_cyclase"/>
</dbReference>
<dbReference type="EC" id="2.7.7.65" evidence="2"/>
<dbReference type="FunFam" id="3.30.70.270:FF:000001">
    <property type="entry name" value="Diguanylate cyclase domain protein"/>
    <property type="match status" value="1"/>
</dbReference>
<dbReference type="PANTHER" id="PTHR45138">
    <property type="entry name" value="REGULATORY COMPONENTS OF SENSORY TRANSDUCTION SYSTEM"/>
    <property type="match status" value="1"/>
</dbReference>
<dbReference type="SUPFAM" id="SSF55781">
    <property type="entry name" value="GAF domain-like"/>
    <property type="match status" value="1"/>
</dbReference>
<keyword evidence="5" id="KW-1185">Reference proteome</keyword>
<name>A0A6I6SU68_9GAMM</name>
<dbReference type="InterPro" id="IPR029787">
    <property type="entry name" value="Nucleotide_cyclase"/>
</dbReference>
<gene>
    <name evidence="4" type="ORF">EKK97_19980</name>
</gene>
<dbReference type="NCBIfam" id="TIGR00254">
    <property type="entry name" value="GGDEF"/>
    <property type="match status" value="1"/>
</dbReference>
<dbReference type="SUPFAM" id="SSF55073">
    <property type="entry name" value="Nucleotide cyclase"/>
    <property type="match status" value="1"/>
</dbReference>
<accession>A0A6I6SU68</accession>